<dbReference type="SUPFAM" id="SSF55347">
    <property type="entry name" value="Glyceraldehyde-3-phosphate dehydrogenase-like, C-terminal domain"/>
    <property type="match status" value="1"/>
</dbReference>
<gene>
    <name evidence="9" type="ORF">METZ01_LOCUS200752</name>
</gene>
<dbReference type="AlphaFoldDB" id="A0A382EB20"/>
<dbReference type="EC" id="1.2.1.38" evidence="2"/>
<dbReference type="GO" id="GO:0070401">
    <property type="term" value="F:NADP+ binding"/>
    <property type="evidence" value="ECO:0007669"/>
    <property type="project" value="InterPro"/>
</dbReference>
<comment type="catalytic activity">
    <reaction evidence="7">
        <text>N-acetyl-L-glutamate 5-semialdehyde + phosphate + NADP(+) = N-acetyl-L-glutamyl 5-phosphate + NADPH + H(+)</text>
        <dbReference type="Rhea" id="RHEA:21588"/>
        <dbReference type="ChEBI" id="CHEBI:15378"/>
        <dbReference type="ChEBI" id="CHEBI:29123"/>
        <dbReference type="ChEBI" id="CHEBI:43474"/>
        <dbReference type="ChEBI" id="CHEBI:57783"/>
        <dbReference type="ChEBI" id="CHEBI:57936"/>
        <dbReference type="ChEBI" id="CHEBI:58349"/>
        <dbReference type="EC" id="1.2.1.38"/>
    </reaction>
</comment>
<dbReference type="CDD" id="cd17895">
    <property type="entry name" value="AGPR_1_N"/>
    <property type="match status" value="1"/>
</dbReference>
<evidence type="ECO:0000256" key="5">
    <source>
        <dbReference type="ARBA" id="ARBA00022857"/>
    </source>
</evidence>
<evidence type="ECO:0000256" key="6">
    <source>
        <dbReference type="ARBA" id="ARBA00023002"/>
    </source>
</evidence>
<dbReference type="Gene3D" id="3.40.50.720">
    <property type="entry name" value="NAD(P)-binding Rossmann-like Domain"/>
    <property type="match status" value="1"/>
</dbReference>
<feature type="domain" description="Semialdehyde dehydrogenase NAD-binding" evidence="8">
    <location>
        <begin position="7"/>
        <end position="138"/>
    </location>
</feature>
<dbReference type="FunFam" id="3.30.360.10:FF:000014">
    <property type="entry name" value="N-acetyl-gamma-glutamyl-phosphate reductase"/>
    <property type="match status" value="1"/>
</dbReference>
<dbReference type="InterPro" id="IPR000534">
    <property type="entry name" value="Semialdehyde_DH_NAD-bd"/>
</dbReference>
<dbReference type="PANTHER" id="PTHR32338">
    <property type="entry name" value="N-ACETYL-GAMMA-GLUTAMYL-PHOSPHATE REDUCTASE, CHLOROPLASTIC-RELATED-RELATED"/>
    <property type="match status" value="1"/>
</dbReference>
<name>A0A382EB20_9ZZZZ</name>
<evidence type="ECO:0000256" key="2">
    <source>
        <dbReference type="ARBA" id="ARBA00013072"/>
    </source>
</evidence>
<dbReference type="EMBL" id="UINC01043615">
    <property type="protein sequence ID" value="SVB47898.1"/>
    <property type="molecule type" value="Genomic_DNA"/>
</dbReference>
<keyword evidence="6" id="KW-0560">Oxidoreductase</keyword>
<dbReference type="InterPro" id="IPR023013">
    <property type="entry name" value="AGPR_AS"/>
</dbReference>
<dbReference type="InterPro" id="IPR000706">
    <property type="entry name" value="AGPR_type-1"/>
</dbReference>
<keyword evidence="4" id="KW-0028">Amino-acid biosynthesis</keyword>
<dbReference type="NCBIfam" id="TIGR01850">
    <property type="entry name" value="argC"/>
    <property type="match status" value="1"/>
</dbReference>
<dbReference type="InterPro" id="IPR050085">
    <property type="entry name" value="AGPR"/>
</dbReference>
<evidence type="ECO:0000256" key="1">
    <source>
        <dbReference type="ARBA" id="ARBA00004862"/>
    </source>
</evidence>
<evidence type="ECO:0000313" key="9">
    <source>
        <dbReference type="EMBL" id="SVB47898.1"/>
    </source>
</evidence>
<organism evidence="9">
    <name type="scientific">marine metagenome</name>
    <dbReference type="NCBI Taxonomy" id="408172"/>
    <lineage>
        <taxon>unclassified sequences</taxon>
        <taxon>metagenomes</taxon>
        <taxon>ecological metagenomes</taxon>
    </lineage>
</organism>
<dbReference type="PANTHER" id="PTHR32338:SF10">
    <property type="entry name" value="N-ACETYL-GAMMA-GLUTAMYL-PHOSPHATE REDUCTASE, CHLOROPLASTIC-RELATED"/>
    <property type="match status" value="1"/>
</dbReference>
<dbReference type="CDD" id="cd23934">
    <property type="entry name" value="AGPR_1_C"/>
    <property type="match status" value="1"/>
</dbReference>
<dbReference type="Gene3D" id="3.30.360.10">
    <property type="entry name" value="Dihydrodipicolinate Reductase, domain 2"/>
    <property type="match status" value="1"/>
</dbReference>
<evidence type="ECO:0000256" key="7">
    <source>
        <dbReference type="ARBA" id="ARBA00050557"/>
    </source>
</evidence>
<comment type="pathway">
    <text evidence="1">Amino-acid biosynthesis; L-arginine biosynthesis; N(2)-acetyl-L-ornithine from L-glutamate: step 3/4.</text>
</comment>
<dbReference type="SMART" id="SM00859">
    <property type="entry name" value="Semialdhyde_dh"/>
    <property type="match status" value="1"/>
</dbReference>
<evidence type="ECO:0000256" key="4">
    <source>
        <dbReference type="ARBA" id="ARBA00022605"/>
    </source>
</evidence>
<proteinExistence type="inferred from homology"/>
<dbReference type="Pfam" id="PF01118">
    <property type="entry name" value="Semialdhyde_dh"/>
    <property type="match status" value="1"/>
</dbReference>
<dbReference type="HAMAP" id="MF_00150">
    <property type="entry name" value="ArgC_type1"/>
    <property type="match status" value="1"/>
</dbReference>
<dbReference type="GO" id="GO:0006526">
    <property type="term" value="P:L-arginine biosynthetic process"/>
    <property type="evidence" value="ECO:0007669"/>
    <property type="project" value="UniProtKB-KW"/>
</dbReference>
<dbReference type="PROSITE" id="PS01224">
    <property type="entry name" value="ARGC"/>
    <property type="match status" value="1"/>
</dbReference>
<evidence type="ECO:0000259" key="8">
    <source>
        <dbReference type="SMART" id="SM00859"/>
    </source>
</evidence>
<dbReference type="InterPro" id="IPR036291">
    <property type="entry name" value="NAD(P)-bd_dom_sf"/>
</dbReference>
<protein>
    <recommendedName>
        <fullName evidence="2">N-acetyl-gamma-glutamyl-phosphate reductase</fullName>
        <ecNumber evidence="2">1.2.1.38</ecNumber>
    </recommendedName>
</protein>
<accession>A0A382EB20</accession>
<dbReference type="SUPFAM" id="SSF51735">
    <property type="entry name" value="NAD(P)-binding Rossmann-fold domains"/>
    <property type="match status" value="1"/>
</dbReference>
<dbReference type="InterPro" id="IPR058924">
    <property type="entry name" value="AGPR_dimerisation_dom"/>
</dbReference>
<keyword evidence="5" id="KW-0521">NADP</keyword>
<dbReference type="Pfam" id="PF22698">
    <property type="entry name" value="Semialdhyde_dhC_1"/>
    <property type="match status" value="1"/>
</dbReference>
<evidence type="ECO:0000256" key="3">
    <source>
        <dbReference type="ARBA" id="ARBA00022571"/>
    </source>
</evidence>
<keyword evidence="3" id="KW-0055">Arginine biosynthesis</keyword>
<dbReference type="GO" id="GO:0051287">
    <property type="term" value="F:NAD binding"/>
    <property type="evidence" value="ECO:0007669"/>
    <property type="project" value="InterPro"/>
</dbReference>
<sequence length="334" mass="35924">MNMQQIRVGVAGATGYAGQELVRLLGRHPNANLTVAMASTDADKTLPQFAGIWDGEISAFSINELAKQTDTVFLALPEATAAEVGPVLLSHGVRVFDLSGAFRLRNESARARWYPETPDGVTAVYGLTEHNRGALRDAQYVACPGCYPTAALLALQPLVQAGLVIQDIIIDAKSGISGAGKSPSAQTHFSERHGNVAAYGVFAHRHTAEIEQELAKSVTFVPHLVPMDRGILETIYIQLGKHDLSGHDINTSTIEKIFEGAYGDAPFIRVRASVLPDVKAVAYTNFCDIGWKLEQDGTRMILVSCLDNLLKGAAGQAVQSFNVASHFNERDGLL</sequence>
<reference evidence="9" key="1">
    <citation type="submission" date="2018-05" db="EMBL/GenBank/DDBJ databases">
        <authorList>
            <person name="Lanie J.A."/>
            <person name="Ng W.-L."/>
            <person name="Kazmierczak K.M."/>
            <person name="Andrzejewski T.M."/>
            <person name="Davidsen T.M."/>
            <person name="Wayne K.J."/>
            <person name="Tettelin H."/>
            <person name="Glass J.I."/>
            <person name="Rusch D."/>
            <person name="Podicherti R."/>
            <person name="Tsui H.-C.T."/>
            <person name="Winkler M.E."/>
        </authorList>
    </citation>
    <scope>NUCLEOTIDE SEQUENCE</scope>
</reference>
<dbReference type="GO" id="GO:0003942">
    <property type="term" value="F:N-acetyl-gamma-glutamyl-phosphate reductase activity"/>
    <property type="evidence" value="ECO:0007669"/>
    <property type="project" value="UniProtKB-EC"/>
</dbReference>